<evidence type="ECO:0000259" key="3">
    <source>
        <dbReference type="Pfam" id="PF23403"/>
    </source>
</evidence>
<evidence type="ECO:0000256" key="1">
    <source>
        <dbReference type="SAM" id="MobiDB-lite"/>
    </source>
</evidence>
<evidence type="ECO:0008006" key="6">
    <source>
        <dbReference type="Google" id="ProtNLM"/>
    </source>
</evidence>
<comment type="caution">
    <text evidence="4">The sequence shown here is derived from an EMBL/GenBank/DDBJ whole genome shotgun (WGS) entry which is preliminary data.</text>
</comment>
<dbReference type="EMBL" id="NKXS01000792">
    <property type="protein sequence ID" value="PIN22274.1"/>
    <property type="molecule type" value="Genomic_DNA"/>
</dbReference>
<feature type="compositionally biased region" description="Acidic residues" evidence="1">
    <location>
        <begin position="75"/>
        <end position="87"/>
    </location>
</feature>
<dbReference type="PANTHER" id="PTHR33836">
    <property type="entry name" value="LOW-TEMPERATURE-INDUCED 65 KDA PROTEIN-RELATED"/>
    <property type="match status" value="1"/>
</dbReference>
<dbReference type="GO" id="GO:0009737">
    <property type="term" value="P:response to abscisic acid"/>
    <property type="evidence" value="ECO:0007669"/>
    <property type="project" value="InterPro"/>
</dbReference>
<dbReference type="AlphaFoldDB" id="A0A2G9HXN8"/>
<dbReference type="GO" id="GO:0006950">
    <property type="term" value="P:response to stress"/>
    <property type="evidence" value="ECO:0007669"/>
    <property type="project" value="TreeGrafter"/>
</dbReference>
<protein>
    <recommendedName>
        <fullName evidence="6">Low-temperature-induced 65 kDa protein</fullName>
    </recommendedName>
</protein>
<feature type="compositionally biased region" description="Gly residues" evidence="1">
    <location>
        <begin position="373"/>
        <end position="382"/>
    </location>
</feature>
<dbReference type="Proteomes" id="UP000231279">
    <property type="component" value="Unassembled WGS sequence"/>
</dbReference>
<dbReference type="InterPro" id="IPR037491">
    <property type="entry name" value="LTI78/LTI65"/>
</dbReference>
<organism evidence="4 5">
    <name type="scientific">Handroanthus impetiginosus</name>
    <dbReference type="NCBI Taxonomy" id="429701"/>
    <lineage>
        <taxon>Eukaryota</taxon>
        <taxon>Viridiplantae</taxon>
        <taxon>Streptophyta</taxon>
        <taxon>Embryophyta</taxon>
        <taxon>Tracheophyta</taxon>
        <taxon>Spermatophyta</taxon>
        <taxon>Magnoliopsida</taxon>
        <taxon>eudicotyledons</taxon>
        <taxon>Gunneridae</taxon>
        <taxon>Pentapetalae</taxon>
        <taxon>asterids</taxon>
        <taxon>lamiids</taxon>
        <taxon>Lamiales</taxon>
        <taxon>Bignoniaceae</taxon>
        <taxon>Crescentiina</taxon>
        <taxon>Tabebuia alliance</taxon>
        <taxon>Handroanthus</taxon>
    </lineage>
</organism>
<accession>A0A2G9HXN8</accession>
<feature type="region of interest" description="Disordered" evidence="1">
    <location>
        <begin position="369"/>
        <end position="392"/>
    </location>
</feature>
<dbReference type="OrthoDB" id="1931597at2759"/>
<feature type="compositionally biased region" description="Basic residues" evidence="1">
    <location>
        <begin position="39"/>
        <end position="49"/>
    </location>
</feature>
<dbReference type="InterPro" id="IPR057059">
    <property type="entry name" value="LTI65/LTI78_PGEED"/>
</dbReference>
<feature type="compositionally biased region" description="Basic and acidic residues" evidence="1">
    <location>
        <begin position="50"/>
        <end position="72"/>
    </location>
</feature>
<feature type="compositionally biased region" description="Basic and acidic residues" evidence="1">
    <location>
        <begin position="317"/>
        <end position="329"/>
    </location>
</feature>
<feature type="region of interest" description="Disordered" evidence="1">
    <location>
        <begin position="196"/>
        <end position="223"/>
    </location>
</feature>
<dbReference type="Pfam" id="PF23403">
    <property type="entry name" value="LTI65_LTI78_N"/>
    <property type="match status" value="1"/>
</dbReference>
<dbReference type="InterPro" id="IPR056605">
    <property type="entry name" value="LTI65_LTI78_N"/>
</dbReference>
<feature type="domain" description="LTI65/LTI78 PGEED repeat" evidence="2">
    <location>
        <begin position="260"/>
        <end position="288"/>
    </location>
</feature>
<dbReference type="PANTHER" id="PTHR33836:SF1">
    <property type="entry name" value="LOW-TEMPERATURE-INDUCED 65 KDA PROTEIN-RELATED"/>
    <property type="match status" value="1"/>
</dbReference>
<keyword evidence="5" id="KW-1185">Reference proteome</keyword>
<gene>
    <name evidence="4" type="ORF">CDL12_05030</name>
</gene>
<feature type="compositionally biased region" description="Polar residues" evidence="1">
    <location>
        <begin position="145"/>
        <end position="155"/>
    </location>
</feature>
<feature type="region of interest" description="Disordered" evidence="1">
    <location>
        <begin position="1"/>
        <end position="169"/>
    </location>
</feature>
<proteinExistence type="predicted"/>
<dbReference type="Pfam" id="PF07918">
    <property type="entry name" value="CAP160"/>
    <property type="match status" value="1"/>
</dbReference>
<sequence>MESQLHLHNPYQEDPQNVGLHSVIEDEGEQEHHGEKKSVLKKVKDKAKKIKDTIKKHGHGHGHEHEGGDHNYQEGYEEDDDDEEMVNDPEIHGAPSGKEADVTPLVREFGNLNVRNASASKPESAPQHVPTKNKCNPKPNPIDTPENQESNTKTQDPAVPKDTPQETITIMGKVSSATSAIADKALSAKNLVASKLGYGGDSSQEGKDPSKKSVPESSATDKVAEKLAPVYGKVAGVGSAVMSKVHGQGGDAGAAGGDNKTVSMREYLAEKFRPGDEDKALSEVITNAFHKKKDEKKEERPMGKVTESEEVAARLGRTADNKREGEDAVRAGSESSGQGVTDRLKDAVSSWLGKSTGVQTAQDSIGKSFVSGAGSGSTGVGPGEEAYVQPTN</sequence>
<feature type="compositionally biased region" description="Basic and acidic residues" evidence="1">
    <location>
        <begin position="204"/>
        <end position="214"/>
    </location>
</feature>
<evidence type="ECO:0000313" key="4">
    <source>
        <dbReference type="EMBL" id="PIN22274.1"/>
    </source>
</evidence>
<name>A0A2G9HXN8_9LAMI</name>
<feature type="region of interest" description="Disordered" evidence="1">
    <location>
        <begin position="291"/>
        <end position="344"/>
    </location>
</feature>
<feature type="domain" description="LTI65/LTI78 N-terminal" evidence="3">
    <location>
        <begin position="32"/>
        <end position="102"/>
    </location>
</feature>
<evidence type="ECO:0000259" key="2">
    <source>
        <dbReference type="Pfam" id="PF23399"/>
    </source>
</evidence>
<dbReference type="InterPro" id="IPR012418">
    <property type="entry name" value="CAP160"/>
</dbReference>
<evidence type="ECO:0000313" key="5">
    <source>
        <dbReference type="Proteomes" id="UP000231279"/>
    </source>
</evidence>
<dbReference type="Pfam" id="PF23399">
    <property type="entry name" value="LTI65_PGEED"/>
    <property type="match status" value="1"/>
</dbReference>
<dbReference type="STRING" id="429701.A0A2G9HXN8"/>
<reference evidence="5" key="1">
    <citation type="journal article" date="2018" name="Gigascience">
        <title>Genome assembly of the Pink Ipe (Handroanthus impetiginosus, Bignoniaceae), a highly valued, ecologically keystone Neotropical timber forest tree.</title>
        <authorList>
            <person name="Silva-Junior O.B."/>
            <person name="Grattapaglia D."/>
            <person name="Novaes E."/>
            <person name="Collevatti R.G."/>
        </authorList>
    </citation>
    <scope>NUCLEOTIDE SEQUENCE [LARGE SCALE GENOMIC DNA]</scope>
    <source>
        <strain evidence="5">cv. UFG-1</strain>
    </source>
</reference>